<comment type="caution">
    <text evidence="2">The sequence shown here is derived from an EMBL/GenBank/DDBJ whole genome shotgun (WGS) entry which is preliminary data.</text>
</comment>
<dbReference type="EMBL" id="MPGH01000060">
    <property type="protein sequence ID" value="OLN92202.1"/>
    <property type="molecule type" value="Genomic_DNA"/>
</dbReference>
<dbReference type="OrthoDB" id="4846309at2759"/>
<evidence type="ECO:0000313" key="3">
    <source>
        <dbReference type="Proteomes" id="UP000186583"/>
    </source>
</evidence>
<gene>
    <name evidence="2" type="ORF">CCHL11_01385</name>
</gene>
<organism evidence="2 3">
    <name type="scientific">Colletotrichum chlorophyti</name>
    <dbReference type="NCBI Taxonomy" id="708187"/>
    <lineage>
        <taxon>Eukaryota</taxon>
        <taxon>Fungi</taxon>
        <taxon>Dikarya</taxon>
        <taxon>Ascomycota</taxon>
        <taxon>Pezizomycotina</taxon>
        <taxon>Sordariomycetes</taxon>
        <taxon>Hypocreomycetidae</taxon>
        <taxon>Glomerellales</taxon>
        <taxon>Glomerellaceae</taxon>
        <taxon>Colletotrichum</taxon>
    </lineage>
</organism>
<keyword evidence="3" id="KW-1185">Reference proteome</keyword>
<dbReference type="STRING" id="708187.A0A1Q8RYN0"/>
<reference evidence="2 3" key="1">
    <citation type="submission" date="2016-11" db="EMBL/GenBank/DDBJ databases">
        <title>Draft Genome Assembly of Colletotrichum chlorophyti a pathogen of herbaceous plants.</title>
        <authorList>
            <person name="Gan P."/>
            <person name="Narusaka M."/>
            <person name="Tsushima A."/>
            <person name="Narusaka Y."/>
            <person name="Takano Y."/>
            <person name="Shirasu K."/>
        </authorList>
    </citation>
    <scope>NUCLEOTIDE SEQUENCE [LARGE SCALE GENOMIC DNA]</scope>
    <source>
        <strain evidence="2 3">NTL11</strain>
    </source>
</reference>
<feature type="compositionally biased region" description="Low complexity" evidence="1">
    <location>
        <begin position="26"/>
        <end position="40"/>
    </location>
</feature>
<feature type="region of interest" description="Disordered" evidence="1">
    <location>
        <begin position="1"/>
        <end position="43"/>
    </location>
</feature>
<feature type="compositionally biased region" description="Basic and acidic residues" evidence="1">
    <location>
        <begin position="147"/>
        <end position="188"/>
    </location>
</feature>
<name>A0A1Q8RYN0_9PEZI</name>
<accession>A0A1Q8RYN0</accession>
<dbReference type="Proteomes" id="UP000186583">
    <property type="component" value="Unassembled WGS sequence"/>
</dbReference>
<proteinExistence type="predicted"/>
<dbReference type="Gene3D" id="1.20.5.1700">
    <property type="match status" value="1"/>
</dbReference>
<sequence length="286" mass="32651">MQSANKKEHRVSFQTSPSTRSRRQQTGDPGYDGYGTDPTPQDYYILEKAHNKLKEELAVIKSELEGARAAMAGLKNSVEVLTADKKTLTYEKRNLQDEVHALREEIRSPRSSPPREQVKMSGALPPEPSSSKDSKLRRSESKHRRSESKVRRTSEEKQRAKEQKEYDKRMKEDKERLGRRFDPKDDRSVVTNSSSGRSKTESYIEPYGPATPRPAPPVVESVPRRSRRDSTYSSSTVRPAVYTHLTEPVYADIPHTDYDMSAGYIANDGHYYLYPLDAHGRPIRHS</sequence>
<evidence type="ECO:0000313" key="2">
    <source>
        <dbReference type="EMBL" id="OLN92202.1"/>
    </source>
</evidence>
<feature type="compositionally biased region" description="Basic and acidic residues" evidence="1">
    <location>
        <begin position="93"/>
        <end position="108"/>
    </location>
</feature>
<protein>
    <submittedName>
        <fullName evidence="2">Uncharacterized protein</fullName>
    </submittedName>
</protein>
<evidence type="ECO:0000256" key="1">
    <source>
        <dbReference type="SAM" id="MobiDB-lite"/>
    </source>
</evidence>
<dbReference type="AlphaFoldDB" id="A0A1Q8RYN0"/>
<feature type="compositionally biased region" description="Basic and acidic residues" evidence="1">
    <location>
        <begin position="130"/>
        <end position="139"/>
    </location>
</feature>
<feature type="region of interest" description="Disordered" evidence="1">
    <location>
        <begin position="93"/>
        <end position="235"/>
    </location>
</feature>